<organism evidence="2 3">
    <name type="scientific">Thermohalobaculum xanthum</name>
    <dbReference type="NCBI Taxonomy" id="2753746"/>
    <lineage>
        <taxon>Bacteria</taxon>
        <taxon>Pseudomonadati</taxon>
        <taxon>Pseudomonadota</taxon>
        <taxon>Alphaproteobacteria</taxon>
        <taxon>Rhodobacterales</taxon>
        <taxon>Paracoccaceae</taxon>
        <taxon>Thermohalobaculum</taxon>
    </lineage>
</organism>
<feature type="domain" description="STAS" evidence="1">
    <location>
        <begin position="21"/>
        <end position="110"/>
    </location>
</feature>
<dbReference type="Proteomes" id="UP000655420">
    <property type="component" value="Unassembled WGS sequence"/>
</dbReference>
<dbReference type="CDD" id="cd07043">
    <property type="entry name" value="STAS_anti-anti-sigma_factors"/>
    <property type="match status" value="1"/>
</dbReference>
<dbReference type="EMBL" id="JAEHHL010000009">
    <property type="protein sequence ID" value="MBK0400502.1"/>
    <property type="molecule type" value="Genomic_DNA"/>
</dbReference>
<dbReference type="PANTHER" id="PTHR33495">
    <property type="entry name" value="ANTI-SIGMA FACTOR ANTAGONIST TM_1081-RELATED-RELATED"/>
    <property type="match status" value="1"/>
</dbReference>
<evidence type="ECO:0000313" key="2">
    <source>
        <dbReference type="EMBL" id="MBK0400502.1"/>
    </source>
</evidence>
<dbReference type="InterPro" id="IPR036513">
    <property type="entry name" value="STAS_dom_sf"/>
</dbReference>
<dbReference type="SUPFAM" id="SSF52091">
    <property type="entry name" value="SpoIIaa-like"/>
    <property type="match status" value="1"/>
</dbReference>
<dbReference type="Gene3D" id="3.30.750.24">
    <property type="entry name" value="STAS domain"/>
    <property type="match status" value="1"/>
</dbReference>
<evidence type="ECO:0000313" key="3">
    <source>
        <dbReference type="Proteomes" id="UP000655420"/>
    </source>
</evidence>
<comment type="caution">
    <text evidence="2">The sequence shown here is derived from an EMBL/GenBank/DDBJ whole genome shotgun (WGS) entry which is preliminary data.</text>
</comment>
<dbReference type="AlphaFoldDB" id="A0A8J7SE83"/>
<dbReference type="RefSeq" id="WP_200611381.1">
    <property type="nucleotide sequence ID" value="NZ_JAEHHL010000009.1"/>
</dbReference>
<sequence length="121" mass="13375">MQITERREGDHLVIALEETRLDHLIASDFRDEVLLRAGPGMSRLVLDLGAVLFMDSGGLGALVGIRKRLGWDVGIVLAAVHGPVHRVFRLARMTDVFEFAASVDAALRATQTLRRESVQRT</sequence>
<name>A0A8J7SE83_9RHOB</name>
<keyword evidence="3" id="KW-1185">Reference proteome</keyword>
<dbReference type="InterPro" id="IPR002645">
    <property type="entry name" value="STAS_dom"/>
</dbReference>
<proteinExistence type="predicted"/>
<dbReference type="PANTHER" id="PTHR33495:SF2">
    <property type="entry name" value="ANTI-SIGMA FACTOR ANTAGONIST TM_1081-RELATED"/>
    <property type="match status" value="1"/>
</dbReference>
<dbReference type="PROSITE" id="PS50801">
    <property type="entry name" value="STAS"/>
    <property type="match status" value="1"/>
</dbReference>
<accession>A0A8J7SE83</accession>
<gene>
    <name evidence="2" type="ORF">H0I76_14975</name>
</gene>
<dbReference type="GO" id="GO:0043856">
    <property type="term" value="F:anti-sigma factor antagonist activity"/>
    <property type="evidence" value="ECO:0007669"/>
    <property type="project" value="TreeGrafter"/>
</dbReference>
<protein>
    <submittedName>
        <fullName evidence="2">STAS domain-containing protein</fullName>
    </submittedName>
</protein>
<evidence type="ECO:0000259" key="1">
    <source>
        <dbReference type="PROSITE" id="PS50801"/>
    </source>
</evidence>
<dbReference type="Pfam" id="PF01740">
    <property type="entry name" value="STAS"/>
    <property type="match status" value="1"/>
</dbReference>
<reference evidence="2" key="1">
    <citation type="submission" date="2020-12" db="EMBL/GenBank/DDBJ databases">
        <title>Bacterial taxonomy.</title>
        <authorList>
            <person name="Pan X."/>
        </authorList>
    </citation>
    <scope>NUCLEOTIDE SEQUENCE</scope>
    <source>
        <strain evidence="2">M0105</strain>
    </source>
</reference>